<dbReference type="AlphaFoldDB" id="V6LLP6"/>
<reference evidence="2 3" key="1">
    <citation type="journal article" date="2014" name="PLoS Genet.">
        <title>The Genome of Spironucleus salmonicida Highlights a Fish Pathogen Adapted to Fluctuating Environments.</title>
        <authorList>
            <person name="Xu F."/>
            <person name="Jerlstrom-Hultqvist J."/>
            <person name="Einarsson E."/>
            <person name="Astvaldsson A."/>
            <person name="Svard S.G."/>
            <person name="Andersson J.O."/>
        </authorList>
    </citation>
    <scope>NUCLEOTIDE SEQUENCE</scope>
    <source>
        <strain evidence="3">ATCC 50377</strain>
    </source>
</reference>
<feature type="region of interest" description="Disordered" evidence="1">
    <location>
        <begin position="869"/>
        <end position="895"/>
    </location>
</feature>
<dbReference type="Proteomes" id="UP000018208">
    <property type="component" value="Unassembled WGS sequence"/>
</dbReference>
<evidence type="ECO:0000256" key="1">
    <source>
        <dbReference type="SAM" id="MobiDB-lite"/>
    </source>
</evidence>
<dbReference type="EMBL" id="KI546089">
    <property type="protein sequence ID" value="EST45635.1"/>
    <property type="molecule type" value="Genomic_DNA"/>
</dbReference>
<keyword evidence="4" id="KW-1185">Reference proteome</keyword>
<sequence>MSFDINKKLSEMFQAYRDQNPSNASNLLQEFTSHFIIASQLEILEVFSQESLSLIFNFLGESPSFIALNLLSFIQLFTEHMNSLSIFINENFEIYIQGVQFIETQELLQFYQFSISHLNPNKKTLESIIQKMFDLTLLANSQSFSKQLGDLIGSILILVARTDSIIIFLERFIVFFQKWTINYLFGFSELVPRVLRVCISNDSLMIMQVQNLVIQQFQQILSYCSDPICSSYENYKIHYYLHNLLEYSYIDQNISFFNQLDEINFFYSIFKKAQTSDSHSISFSRNMGHFYIQIKQRLPFTQSLLDDGSNQARQIMFSQQAISVISKVQKRTAEKDFLTYAQYNGLIPIKLRTPYISLIISLLKEFYVDLLSQKWRYGELFQKTQGNRKLKIFSVDQLLYESVEEFLRFFLIPSKAAVKMFKSQQFLHEQFQSDYFTTIVSQNMYDNEMSDLFIEDAWTGVQEIGVRPLHQMKKKRRKSQVDLEGIGLRSQRLDGEIQLPIQQFNFDIAQLPKGQMLQKFGKTSKGTKAIKLSVNIDKNTTEINKLRKQSDLRNQNKLSLKIGLSLQKSVLSSEESSILSAPKQIKQLNKKLYLKINNTNSISDNYNVEQSSDSDNSQIEYQGIKNQQLSKFSSNSSLLDDLNWSQNMDFNYKLTNKLSLNINSNNCQQLLSQSSQGHINCIYENRVLYKNSKPQCVINQEQSESADIPIQISQKIEKQSSFIEDATKENFDQFSLSNDDISNAIIASSDDFSLDIDFQNLYQQTEPNLNIQSDFNFVKPNIDISQVNDIIDCDTDTSLKNVSSLSLNMSSQAMPGSNQQLSSRLLNKNSSSSSDLDDDNRLSLNIKQSKNINSTQKLDIFQIKQENAETIKSSSSSNKRLKYKDDDFQLNGSDS</sequence>
<name>V6LLP6_9EUKA</name>
<dbReference type="VEuPathDB" id="GiardiaDB:SS50377_22204"/>
<gene>
    <name evidence="2" type="ORF">SS50377_14206</name>
    <name evidence="3" type="ORF">SS50377_22204</name>
</gene>
<dbReference type="EMBL" id="AUWU02000002">
    <property type="protein sequence ID" value="KAH0576640.1"/>
    <property type="molecule type" value="Genomic_DNA"/>
</dbReference>
<feature type="compositionally biased region" description="Polar residues" evidence="1">
    <location>
        <begin position="869"/>
        <end position="878"/>
    </location>
</feature>
<organism evidence="2">
    <name type="scientific">Spironucleus salmonicida</name>
    <dbReference type="NCBI Taxonomy" id="348837"/>
    <lineage>
        <taxon>Eukaryota</taxon>
        <taxon>Metamonada</taxon>
        <taxon>Diplomonadida</taxon>
        <taxon>Hexamitidae</taxon>
        <taxon>Hexamitinae</taxon>
        <taxon>Spironucleus</taxon>
    </lineage>
</organism>
<evidence type="ECO:0000313" key="2">
    <source>
        <dbReference type="EMBL" id="EST45635.1"/>
    </source>
</evidence>
<protein>
    <submittedName>
        <fullName evidence="2">Uncharacterized protein</fullName>
    </submittedName>
</protein>
<feature type="region of interest" description="Disordered" evidence="1">
    <location>
        <begin position="811"/>
        <end position="840"/>
    </location>
</feature>
<feature type="compositionally biased region" description="Low complexity" evidence="1">
    <location>
        <begin position="817"/>
        <end position="834"/>
    </location>
</feature>
<evidence type="ECO:0000313" key="4">
    <source>
        <dbReference type="Proteomes" id="UP000018208"/>
    </source>
</evidence>
<proteinExistence type="predicted"/>
<reference evidence="3" key="2">
    <citation type="submission" date="2020-12" db="EMBL/GenBank/DDBJ databases">
        <title>New Spironucleus salmonicida genome in near-complete chromosomes.</title>
        <authorList>
            <person name="Xu F."/>
            <person name="Kurt Z."/>
            <person name="Jimenez-Gonzalez A."/>
            <person name="Astvaldsson A."/>
            <person name="Andersson J.O."/>
            <person name="Svard S.G."/>
        </authorList>
    </citation>
    <scope>NUCLEOTIDE SEQUENCE</scope>
    <source>
        <strain evidence="3">ATCC 50377</strain>
    </source>
</reference>
<accession>V6LLP6</accession>
<evidence type="ECO:0000313" key="3">
    <source>
        <dbReference type="EMBL" id="KAH0576640.1"/>
    </source>
</evidence>